<keyword evidence="3" id="KW-1185">Reference proteome</keyword>
<protein>
    <submittedName>
        <fullName evidence="2">Uncharacterized protein</fullName>
    </submittedName>
</protein>
<accession>A0AAV5MH27</accession>
<evidence type="ECO:0000313" key="2">
    <source>
        <dbReference type="EMBL" id="GKV49165.1"/>
    </source>
</evidence>
<dbReference type="AlphaFoldDB" id="A0AAV5MH27"/>
<organism evidence="2 3">
    <name type="scientific">Rubroshorea leprosula</name>
    <dbReference type="NCBI Taxonomy" id="152421"/>
    <lineage>
        <taxon>Eukaryota</taxon>
        <taxon>Viridiplantae</taxon>
        <taxon>Streptophyta</taxon>
        <taxon>Embryophyta</taxon>
        <taxon>Tracheophyta</taxon>
        <taxon>Spermatophyta</taxon>
        <taxon>Magnoliopsida</taxon>
        <taxon>eudicotyledons</taxon>
        <taxon>Gunneridae</taxon>
        <taxon>Pentapetalae</taxon>
        <taxon>rosids</taxon>
        <taxon>malvids</taxon>
        <taxon>Malvales</taxon>
        <taxon>Dipterocarpaceae</taxon>
        <taxon>Rubroshorea</taxon>
    </lineage>
</organism>
<evidence type="ECO:0000256" key="1">
    <source>
        <dbReference type="SAM" id="MobiDB-lite"/>
    </source>
</evidence>
<dbReference type="EMBL" id="BPVZ01000288">
    <property type="protein sequence ID" value="GKV49165.1"/>
    <property type="molecule type" value="Genomic_DNA"/>
</dbReference>
<feature type="region of interest" description="Disordered" evidence="1">
    <location>
        <begin position="33"/>
        <end position="55"/>
    </location>
</feature>
<gene>
    <name evidence="2" type="ORF">SLEP1_g55930</name>
</gene>
<proteinExistence type="predicted"/>
<name>A0AAV5MH27_9ROSI</name>
<sequence length="55" mass="5861">MPEVDASEGCGCKIAIASPARGRAMTDLVGMADGLKNPTRDAQDNPEYSYGRLPY</sequence>
<comment type="caution">
    <text evidence="2">The sequence shown here is derived from an EMBL/GenBank/DDBJ whole genome shotgun (WGS) entry which is preliminary data.</text>
</comment>
<evidence type="ECO:0000313" key="3">
    <source>
        <dbReference type="Proteomes" id="UP001054252"/>
    </source>
</evidence>
<dbReference type="Proteomes" id="UP001054252">
    <property type="component" value="Unassembled WGS sequence"/>
</dbReference>
<reference evidence="2 3" key="1">
    <citation type="journal article" date="2021" name="Commun. Biol.">
        <title>The genome of Shorea leprosula (Dipterocarpaceae) highlights the ecological relevance of drought in aseasonal tropical rainforests.</title>
        <authorList>
            <person name="Ng K.K.S."/>
            <person name="Kobayashi M.J."/>
            <person name="Fawcett J.A."/>
            <person name="Hatakeyama M."/>
            <person name="Paape T."/>
            <person name="Ng C.H."/>
            <person name="Ang C.C."/>
            <person name="Tnah L.H."/>
            <person name="Lee C.T."/>
            <person name="Nishiyama T."/>
            <person name="Sese J."/>
            <person name="O'Brien M.J."/>
            <person name="Copetti D."/>
            <person name="Mohd Noor M.I."/>
            <person name="Ong R.C."/>
            <person name="Putra M."/>
            <person name="Sireger I.Z."/>
            <person name="Indrioko S."/>
            <person name="Kosugi Y."/>
            <person name="Izuno A."/>
            <person name="Isagi Y."/>
            <person name="Lee S.L."/>
            <person name="Shimizu K.K."/>
        </authorList>
    </citation>
    <scope>NUCLEOTIDE SEQUENCE [LARGE SCALE GENOMIC DNA]</scope>
    <source>
        <strain evidence="2">214</strain>
    </source>
</reference>